<name>A0AAE3G1G8_9GAMM</name>
<feature type="domain" description="OmpA-like" evidence="3">
    <location>
        <begin position="326"/>
        <end position="450"/>
    </location>
</feature>
<dbReference type="InterPro" id="IPR050330">
    <property type="entry name" value="Bact_OuterMem_StrucFunc"/>
</dbReference>
<dbReference type="RefSeq" id="WP_253474977.1">
    <property type="nucleotide sequence ID" value="NZ_JALJXV010000002.1"/>
</dbReference>
<dbReference type="Gene3D" id="1.10.287.1490">
    <property type="match status" value="1"/>
</dbReference>
<dbReference type="AlphaFoldDB" id="A0AAE3G1G8"/>
<dbReference type="Pfam" id="PF00691">
    <property type="entry name" value="OmpA"/>
    <property type="match status" value="1"/>
</dbReference>
<evidence type="ECO:0000256" key="2">
    <source>
        <dbReference type="SAM" id="Coils"/>
    </source>
</evidence>
<gene>
    <name evidence="4" type="ORF">J2T57_000929</name>
</gene>
<evidence type="ECO:0000259" key="3">
    <source>
        <dbReference type="PROSITE" id="PS51123"/>
    </source>
</evidence>
<dbReference type="Proteomes" id="UP001205843">
    <property type="component" value="Unassembled WGS sequence"/>
</dbReference>
<dbReference type="CDD" id="cd07185">
    <property type="entry name" value="OmpA_C-like"/>
    <property type="match status" value="1"/>
</dbReference>
<proteinExistence type="predicted"/>
<feature type="coiled-coil region" evidence="2">
    <location>
        <begin position="40"/>
        <end position="323"/>
    </location>
</feature>
<dbReference type="GO" id="GO:0016020">
    <property type="term" value="C:membrane"/>
    <property type="evidence" value="ECO:0007669"/>
    <property type="project" value="UniProtKB-UniRule"/>
</dbReference>
<dbReference type="PANTHER" id="PTHR30329:SF20">
    <property type="entry name" value="EXPORTED PROTEIN"/>
    <property type="match status" value="1"/>
</dbReference>
<evidence type="ECO:0000313" key="4">
    <source>
        <dbReference type="EMBL" id="MCP1673830.1"/>
    </source>
</evidence>
<sequence length="462" mass="51540">MKQRGSISLLLAILLAIAVALTVYLYHLLNVSGGLLDEATRTASLEAEQLNDDVRRLRAQRDALNEQLHASETRRAAAEAEAAEMRERLDEVGDGRHELTARLSEVEVWNQQLLEELEDMDKQLADAEAELLETRASLQNMTTERNEAHAQLSALQARLDEATDERDRNIQIYEDILAASVARADAAEEIIEALDRELAAATADRERLSQRAAEAEADNREHGQRLVDLEATLATTREELAAARAELAARDARLSELAEERLSVEERYRRTREQLALQQARNEDYSQTIADLEGRLSMETAAMDQLQRQLQSLSNERESLVSRLEDGTTVIKLPENILFASGSARISDAGQETLRFLADALESFTEHLISVQGHSDGQLISPSLQTRYPSNWELSSARASAAVQVLIAAGINPDRLQAVGYADSRPLVEETDADSRRANRRIEVLLYPKQFNTRVLADTELQ</sequence>
<dbReference type="InterPro" id="IPR006665">
    <property type="entry name" value="OmpA-like"/>
</dbReference>
<keyword evidence="1" id="KW-0472">Membrane</keyword>
<evidence type="ECO:0000256" key="1">
    <source>
        <dbReference type="PROSITE-ProRule" id="PRU00473"/>
    </source>
</evidence>
<dbReference type="PANTHER" id="PTHR30329">
    <property type="entry name" value="STATOR ELEMENT OF FLAGELLAR MOTOR COMPLEX"/>
    <property type="match status" value="1"/>
</dbReference>
<evidence type="ECO:0000313" key="5">
    <source>
        <dbReference type="Proteomes" id="UP001205843"/>
    </source>
</evidence>
<dbReference type="InterPro" id="IPR036737">
    <property type="entry name" value="OmpA-like_sf"/>
</dbReference>
<reference evidence="4" key="1">
    <citation type="submission" date="2022-03" db="EMBL/GenBank/DDBJ databases">
        <title>Genomic Encyclopedia of Type Strains, Phase III (KMG-III): the genomes of soil and plant-associated and newly described type strains.</title>
        <authorList>
            <person name="Whitman W."/>
        </authorList>
    </citation>
    <scope>NUCLEOTIDE SEQUENCE</scope>
    <source>
        <strain evidence="4">ANL 6-2</strain>
    </source>
</reference>
<dbReference type="SUPFAM" id="SSF103088">
    <property type="entry name" value="OmpA-like"/>
    <property type="match status" value="1"/>
</dbReference>
<organism evidence="4 5">
    <name type="scientific">Natronocella acetinitrilica</name>
    <dbReference type="NCBI Taxonomy" id="414046"/>
    <lineage>
        <taxon>Bacteria</taxon>
        <taxon>Pseudomonadati</taxon>
        <taxon>Pseudomonadota</taxon>
        <taxon>Gammaproteobacteria</taxon>
        <taxon>Chromatiales</taxon>
        <taxon>Ectothiorhodospiraceae</taxon>
        <taxon>Natronocella</taxon>
    </lineage>
</organism>
<protein>
    <submittedName>
        <fullName evidence="4">Chemotaxis protein MotB</fullName>
    </submittedName>
</protein>
<keyword evidence="2" id="KW-0175">Coiled coil</keyword>
<dbReference type="PROSITE" id="PS51123">
    <property type="entry name" value="OMPA_2"/>
    <property type="match status" value="1"/>
</dbReference>
<dbReference type="Gene3D" id="3.30.1330.60">
    <property type="entry name" value="OmpA-like domain"/>
    <property type="match status" value="1"/>
</dbReference>
<dbReference type="EMBL" id="JALJXV010000002">
    <property type="protein sequence ID" value="MCP1673830.1"/>
    <property type="molecule type" value="Genomic_DNA"/>
</dbReference>
<comment type="caution">
    <text evidence="4">The sequence shown here is derived from an EMBL/GenBank/DDBJ whole genome shotgun (WGS) entry which is preliminary data.</text>
</comment>
<accession>A0AAE3G1G8</accession>
<keyword evidence="5" id="KW-1185">Reference proteome</keyword>